<sequence>MQMLMTKIKTLSMQDSETIDEFYAKLCCLSNQAFTLGEKYSSSKFVRKVLRSLPKRFSIKVTTNEEVKDLERLKIDEFIGSLETFDLNLASKKQARKFKKFERSKNTPTNKRKGVAGKEENEKDKKKGIQCYECLGYGHIQAECANTLKKK</sequence>
<dbReference type="EMBL" id="JAHUZN010000008">
    <property type="protein sequence ID" value="KAG8485926.1"/>
    <property type="molecule type" value="Genomic_DNA"/>
</dbReference>
<dbReference type="SUPFAM" id="SSF57756">
    <property type="entry name" value="Retrovirus zinc finger-like domains"/>
    <property type="match status" value="1"/>
</dbReference>
<feature type="compositionally biased region" description="Basic and acidic residues" evidence="1">
    <location>
        <begin position="116"/>
        <end position="126"/>
    </location>
</feature>
<dbReference type="PANTHER" id="PTHR35317:SF35">
    <property type="entry name" value="DUF4219 DOMAIN-CONTAINING PROTEIN"/>
    <property type="match status" value="1"/>
</dbReference>
<protein>
    <recommendedName>
        <fullName evidence="4">CCHC-type domain-containing protein</fullName>
    </recommendedName>
</protein>
<keyword evidence="3" id="KW-1185">Reference proteome</keyword>
<name>A0A8J5YVX8_9ROSI</name>
<dbReference type="OrthoDB" id="1738629at2759"/>
<dbReference type="GO" id="GO:0003676">
    <property type="term" value="F:nucleic acid binding"/>
    <property type="evidence" value="ECO:0007669"/>
    <property type="project" value="InterPro"/>
</dbReference>
<dbReference type="InterPro" id="IPR036875">
    <property type="entry name" value="Znf_CCHC_sf"/>
</dbReference>
<evidence type="ECO:0000313" key="2">
    <source>
        <dbReference type="EMBL" id="KAG8485926.1"/>
    </source>
</evidence>
<dbReference type="GO" id="GO:0008270">
    <property type="term" value="F:zinc ion binding"/>
    <property type="evidence" value="ECO:0007669"/>
    <property type="project" value="InterPro"/>
</dbReference>
<proteinExistence type="predicted"/>
<evidence type="ECO:0000313" key="3">
    <source>
        <dbReference type="Proteomes" id="UP000701853"/>
    </source>
</evidence>
<dbReference type="PANTHER" id="PTHR35317">
    <property type="entry name" value="OS04G0629600 PROTEIN"/>
    <property type="match status" value="1"/>
</dbReference>
<comment type="caution">
    <text evidence="2">The sequence shown here is derived from an EMBL/GenBank/DDBJ whole genome shotgun (WGS) entry which is preliminary data.</text>
</comment>
<dbReference type="Proteomes" id="UP000701853">
    <property type="component" value="Chromosome 8"/>
</dbReference>
<reference evidence="2 3" key="1">
    <citation type="journal article" date="2021" name="bioRxiv">
        <title>The Gossypium anomalum genome as a resource for cotton improvement and evolutionary analysis of hybrid incompatibility.</title>
        <authorList>
            <person name="Grover C.E."/>
            <person name="Yuan D."/>
            <person name="Arick M.A."/>
            <person name="Miller E.R."/>
            <person name="Hu G."/>
            <person name="Peterson D.G."/>
            <person name="Wendel J.F."/>
            <person name="Udall J.A."/>
        </authorList>
    </citation>
    <scope>NUCLEOTIDE SEQUENCE [LARGE SCALE GENOMIC DNA]</scope>
    <source>
        <strain evidence="2">JFW-Udall</strain>
        <tissue evidence="2">Leaf</tissue>
    </source>
</reference>
<feature type="region of interest" description="Disordered" evidence="1">
    <location>
        <begin position="100"/>
        <end position="126"/>
    </location>
</feature>
<gene>
    <name evidence="2" type="ORF">CXB51_020222</name>
</gene>
<evidence type="ECO:0000256" key="1">
    <source>
        <dbReference type="SAM" id="MobiDB-lite"/>
    </source>
</evidence>
<evidence type="ECO:0008006" key="4">
    <source>
        <dbReference type="Google" id="ProtNLM"/>
    </source>
</evidence>
<organism evidence="2 3">
    <name type="scientific">Gossypium anomalum</name>
    <dbReference type="NCBI Taxonomy" id="47600"/>
    <lineage>
        <taxon>Eukaryota</taxon>
        <taxon>Viridiplantae</taxon>
        <taxon>Streptophyta</taxon>
        <taxon>Embryophyta</taxon>
        <taxon>Tracheophyta</taxon>
        <taxon>Spermatophyta</taxon>
        <taxon>Magnoliopsida</taxon>
        <taxon>eudicotyledons</taxon>
        <taxon>Gunneridae</taxon>
        <taxon>Pentapetalae</taxon>
        <taxon>rosids</taxon>
        <taxon>malvids</taxon>
        <taxon>Malvales</taxon>
        <taxon>Malvaceae</taxon>
        <taxon>Malvoideae</taxon>
        <taxon>Gossypium</taxon>
    </lineage>
</organism>
<dbReference type="AlphaFoldDB" id="A0A8J5YVX8"/>
<accession>A0A8J5YVX8</accession>